<accession>A0A540LWK2</accession>
<dbReference type="EMBL" id="VIEB01000440">
    <property type="protein sequence ID" value="TQD90867.1"/>
    <property type="molecule type" value="Genomic_DNA"/>
</dbReference>
<gene>
    <name evidence="1" type="ORF">C1H46_023590</name>
</gene>
<protein>
    <submittedName>
        <fullName evidence="1">Uncharacterized protein</fullName>
    </submittedName>
</protein>
<evidence type="ECO:0000313" key="2">
    <source>
        <dbReference type="Proteomes" id="UP000315295"/>
    </source>
</evidence>
<reference evidence="1 2" key="1">
    <citation type="journal article" date="2019" name="G3 (Bethesda)">
        <title>Sequencing of a Wild Apple (Malus baccata) Genome Unravels the Differences Between Cultivated and Wild Apple Species Regarding Disease Resistance and Cold Tolerance.</title>
        <authorList>
            <person name="Chen X."/>
        </authorList>
    </citation>
    <scope>NUCLEOTIDE SEQUENCE [LARGE SCALE GENOMIC DNA]</scope>
    <source>
        <strain evidence="2">cv. Shandingzi</strain>
        <tissue evidence="1">Leaves</tissue>
    </source>
</reference>
<sequence length="189" mass="22423">MASSSKKSKLVKVSPYNLPLTRVRNREEAICNLSHVAFRLLTCFELLNQWFEAKLDILKFRMLYNIRSSLDDHYYFAAKASLGWETYIQDIICHDKDGFKDKLVVDGAWERDISELWIQFLLQQTQFSKIGVYRPDLIRCPMQISAVYRNWKWLFFAECFNNRGKDIDTFHCSRFPISRNGLLLVMFIE</sequence>
<organism evidence="1 2">
    <name type="scientific">Malus baccata</name>
    <name type="common">Siberian crab apple</name>
    <name type="synonym">Pyrus baccata</name>
    <dbReference type="NCBI Taxonomy" id="106549"/>
    <lineage>
        <taxon>Eukaryota</taxon>
        <taxon>Viridiplantae</taxon>
        <taxon>Streptophyta</taxon>
        <taxon>Embryophyta</taxon>
        <taxon>Tracheophyta</taxon>
        <taxon>Spermatophyta</taxon>
        <taxon>Magnoliopsida</taxon>
        <taxon>eudicotyledons</taxon>
        <taxon>Gunneridae</taxon>
        <taxon>Pentapetalae</taxon>
        <taxon>rosids</taxon>
        <taxon>fabids</taxon>
        <taxon>Rosales</taxon>
        <taxon>Rosaceae</taxon>
        <taxon>Amygdaloideae</taxon>
        <taxon>Maleae</taxon>
        <taxon>Malus</taxon>
    </lineage>
</organism>
<dbReference type="Proteomes" id="UP000315295">
    <property type="component" value="Unassembled WGS sequence"/>
</dbReference>
<dbReference type="AlphaFoldDB" id="A0A540LWK2"/>
<proteinExistence type="predicted"/>
<keyword evidence="2" id="KW-1185">Reference proteome</keyword>
<name>A0A540LWK2_MALBA</name>
<comment type="caution">
    <text evidence="1">The sequence shown here is derived from an EMBL/GenBank/DDBJ whole genome shotgun (WGS) entry which is preliminary data.</text>
</comment>
<evidence type="ECO:0000313" key="1">
    <source>
        <dbReference type="EMBL" id="TQD90867.1"/>
    </source>
</evidence>